<evidence type="ECO:0000256" key="4">
    <source>
        <dbReference type="ARBA" id="ARBA00023136"/>
    </source>
</evidence>
<evidence type="ECO:0000256" key="2">
    <source>
        <dbReference type="ARBA" id="ARBA00022692"/>
    </source>
</evidence>
<dbReference type="InterPro" id="IPR000477">
    <property type="entry name" value="RT_dom"/>
</dbReference>
<feature type="transmembrane region" description="Helical" evidence="7">
    <location>
        <begin position="1871"/>
        <end position="1888"/>
    </location>
</feature>
<evidence type="ECO:0000256" key="7">
    <source>
        <dbReference type="SAM" id="Phobius"/>
    </source>
</evidence>
<dbReference type="InterPro" id="IPR036259">
    <property type="entry name" value="MFS_trans_sf"/>
</dbReference>
<dbReference type="InterPro" id="IPR016197">
    <property type="entry name" value="Chromo-like_dom_sf"/>
</dbReference>
<dbReference type="InterPro" id="IPR043502">
    <property type="entry name" value="DNA/RNA_pol_sf"/>
</dbReference>
<dbReference type="Pfam" id="PF00385">
    <property type="entry name" value="Chromo"/>
    <property type="match status" value="1"/>
</dbReference>
<gene>
    <name evidence="11" type="ORF">F3Y22_tig00116951pilonHSYRG00542</name>
</gene>
<feature type="transmembrane region" description="Helical" evidence="7">
    <location>
        <begin position="1895"/>
        <end position="1917"/>
    </location>
</feature>
<dbReference type="SUPFAM" id="SSF53098">
    <property type="entry name" value="Ribonuclease H-like"/>
    <property type="match status" value="1"/>
</dbReference>
<organism evidence="11 12">
    <name type="scientific">Hibiscus syriacus</name>
    <name type="common">Rose of Sharon</name>
    <dbReference type="NCBI Taxonomy" id="106335"/>
    <lineage>
        <taxon>Eukaryota</taxon>
        <taxon>Viridiplantae</taxon>
        <taxon>Streptophyta</taxon>
        <taxon>Embryophyta</taxon>
        <taxon>Tracheophyta</taxon>
        <taxon>Spermatophyta</taxon>
        <taxon>Magnoliopsida</taxon>
        <taxon>eudicotyledons</taxon>
        <taxon>Gunneridae</taxon>
        <taxon>Pentapetalae</taxon>
        <taxon>rosids</taxon>
        <taxon>malvids</taxon>
        <taxon>Malvales</taxon>
        <taxon>Malvaceae</taxon>
        <taxon>Malvoideae</taxon>
        <taxon>Hibiscus</taxon>
    </lineage>
</organism>
<feature type="transmembrane region" description="Helical" evidence="7">
    <location>
        <begin position="1829"/>
        <end position="1859"/>
    </location>
</feature>
<reference evidence="11" key="1">
    <citation type="submission" date="2019-09" db="EMBL/GenBank/DDBJ databases">
        <title>Draft genome information of white flower Hibiscus syriacus.</title>
        <authorList>
            <person name="Kim Y.-M."/>
        </authorList>
    </citation>
    <scope>NUCLEOTIDE SEQUENCE [LARGE SCALE GENOMIC DNA]</scope>
    <source>
        <strain evidence="11">YM2019G1</strain>
    </source>
</reference>
<dbReference type="InterPro" id="IPR043128">
    <property type="entry name" value="Rev_trsase/Diguanyl_cyclase"/>
</dbReference>
<keyword evidence="12" id="KW-1185">Reference proteome</keyword>
<dbReference type="Gene3D" id="1.20.1250.20">
    <property type="entry name" value="MFS general substrate transporter like domains"/>
    <property type="match status" value="3"/>
</dbReference>
<dbReference type="Pfam" id="PF00083">
    <property type="entry name" value="Sugar_tr"/>
    <property type="match status" value="2"/>
</dbReference>
<evidence type="ECO:0000313" key="12">
    <source>
        <dbReference type="Proteomes" id="UP000436088"/>
    </source>
</evidence>
<keyword evidence="2 7" id="KW-0812">Transmembrane</keyword>
<evidence type="ECO:0000259" key="10">
    <source>
        <dbReference type="PROSITE" id="PS50994"/>
    </source>
</evidence>
<dbReference type="InterPro" id="IPR005828">
    <property type="entry name" value="MFS_sugar_transport-like"/>
</dbReference>
<dbReference type="CDD" id="cd01647">
    <property type="entry name" value="RT_LTR"/>
    <property type="match status" value="1"/>
</dbReference>
<dbReference type="EMBL" id="VEPZ02001731">
    <property type="protein sequence ID" value="KAE8660636.1"/>
    <property type="molecule type" value="Genomic_DNA"/>
</dbReference>
<evidence type="ECO:0000313" key="11">
    <source>
        <dbReference type="EMBL" id="KAE8660636.1"/>
    </source>
</evidence>
<dbReference type="Pfam" id="PF03732">
    <property type="entry name" value="Retrotrans_gag"/>
    <property type="match status" value="1"/>
</dbReference>
<dbReference type="InterPro" id="IPR000953">
    <property type="entry name" value="Chromo/chromo_shadow_dom"/>
</dbReference>
<dbReference type="FunFam" id="3.30.420.10:FF:000032">
    <property type="entry name" value="Retrovirus-related Pol polyprotein from transposon 297-like Protein"/>
    <property type="match status" value="1"/>
</dbReference>
<dbReference type="SUPFAM" id="SSF54160">
    <property type="entry name" value="Chromo domain-like"/>
    <property type="match status" value="1"/>
</dbReference>
<dbReference type="Gene3D" id="3.30.70.270">
    <property type="match status" value="2"/>
</dbReference>
<dbReference type="InterPro" id="IPR001584">
    <property type="entry name" value="Integrase_cat-core"/>
</dbReference>
<dbReference type="PROSITE" id="PS50994">
    <property type="entry name" value="INTEGRASE"/>
    <property type="match status" value="1"/>
</dbReference>
<feature type="coiled-coil region" evidence="5">
    <location>
        <begin position="264"/>
        <end position="316"/>
    </location>
</feature>
<dbReference type="Gene3D" id="3.30.420.10">
    <property type="entry name" value="Ribonuclease H-like superfamily/Ribonuclease H"/>
    <property type="match status" value="1"/>
</dbReference>
<proteinExistence type="predicted"/>
<dbReference type="PANTHER" id="PTHR37984:SF5">
    <property type="entry name" value="PROTEIN NYNRIN-LIKE"/>
    <property type="match status" value="1"/>
</dbReference>
<dbReference type="GO" id="GO:0003676">
    <property type="term" value="F:nucleic acid binding"/>
    <property type="evidence" value="ECO:0007669"/>
    <property type="project" value="InterPro"/>
</dbReference>
<comment type="subcellular location">
    <subcellularLocation>
        <location evidence="1">Membrane</location>
    </subcellularLocation>
</comment>
<sequence length="2046" mass="230182">MRVFIGRWRGRYRGIACRDRPFLGQPGKGTCLVNTIEGRPYGLIGGVGESSVTRYFFIKTFSRRSPEVEIYEIKADLVGKRPFRVPHGLATEPTRLIKHNSACYLLVAQLCTSAKPSTEVLHLRPQHGGARSFVKARRCLILDCSTEVQSFQCTEVPEFRLKHRGVSSRLKHRGAQSLLATQRCQLSIEAQRCSIVNSSTEGCQRVTRMVRTRNGGSTSSHRGVEQEATEPVIQETGSVDRRKLEEIEAALAALRAHMISGDRMRRVEETQEDLLETVTDLGNEARGAIGVIQLGYDELKAQVSVLQAAVASLTANPIERVGIRAKIPDPQRFDGARDAKELENFLFDIEQYFRAMRTESEEDKVAMASMYLEELKTSFLPENVDYNARKKLRELSHTGTIREYVREFSTLMLDIKDMSERDKLFHFLEGLKPWARLELQRQKVQDLTVAIAAAECLNDYNDHPGKRKTPSVSGANTQQDGERVNAPMGDTEPEPARMGSIRFITALQSQLSNLRKEPERIDEAERCKLIVTKEVGQMKAVNSAASMICGGVKRVSIKLGSWEGSVDFAVSHMDDFDVPCVVPATILPRPGKKILSAIQFKRGVKKGEPSFLVFPISKEDDNPGLVPRNVQEVLRDFEDVMPGELPKELPPRRLVDHEIELIPGVKPPAKCPYRMSPPELAELRKQLDELLQAGFIRPSKSPFGAPVLFQRKHDGSLRLCVDYRALNKVTVRNKYPIPLIADLFDQLSNAKYFTKLDLRSGYHQVRVAEGDEPKTTCVTRYGAFEFLVMPFGLTNAPATFCTLMNQVFHDYLDKFVVIYLDDIMIFSNSIEEHLEHLRLVLTRLRENRLFVKKEKCAFAQTQVQFLGHIIERGRIRMDKEKVKAIQEWPTPQNVSELRSFLGLANYYRRFVEGYSRRVKLLTDLLKKGCEWVWSKDCQEAFDDLKKVVISEPMLTLPDLEKPLVVDRRIRLCNWRRGEKNQVADALSRRADLAALRCVAPISASRVSNEIRQLLVNFSKQDPQVEALMEMVKKGVSKCFWIENGLLMTKGPRMFVPRAGNLRQKLLKECHDTPWAGHQGWRRTVALLGQGSTETAGLLEPLPVPARPWESISLDFISCLPRVGDLGSILVVVDRFSKYATFIPASKYCSAEETAKLVFKHVVKYWGIPQSIVSDRDGRFIGKFWKGLFQLLGTQLNFSSSYHPQTDGQTERFNGLLEEYLRHFIQANQKNWPPLLDVAQLCFNSQKSSSTNKSPFELVTGQQPRLPHTVDETSQGRCPRASNFVGEWKQNMEIAKAYLEKVTKRMKKCADRNRRDLHFQVGDLVLDKLMPEQLRFLRQRDRRLVRKYEGPVSIVAKVGNASYKVDPPTWMRVHPVFHVSNLKPFHTDPNIDNQSMSARESIGTQPPSQRHVDEILAGRIVKVDGKQRREYLVKWGGFDQEENTWEREYDLRAFKQQIEEFQAKQGWTAGRVWADPQIYEIKADLVGKRPFRVPHGLATEPTRLKRDFWSGFPLVGITLAAEDRSQLALSGWGGHAVSVITGLVAHSWITSTAEDRSQQALPCWDGHAVVDKLRMCDRNVITGLVAHCWFTLTAEYRSQLALSGRGFSSPTQTAITKDLSLTLEEYSVFGSILTSGAMIGAIMSGPIANFIGRKVAMRTATGFCVAGWLAIYFAKVVLLIPLNLSLLNLQINQLCRNILIPFFDVFDQNEKGALSLDIGRLATGYGMGVFSYVVPVYIAEIAPKNLRGALTAVNQGSFLVQFCNVGLFFIPESPRWLAKIGHEKEFESELQSLRGKDADISKEAAAIRDYIETLEWLPKAKMLDLFQRRYLRSVVVGVGLIVFQQFGGINGICFYVSSLFESAGVSSSTGTIVYAIIQLPITALCTYVIDKAGRKPLLLVSSTGLVLACILSGISFYLKDHNLALNSVPMLAVAGILDRSSPFIGLGSASFRPVTRVPFDESPEMVTHPRVTTCVAGDWSTRGGRMITLGLLLARSGPLICVEIERLGELRCWRDIRETLAADGFAHGPTGSGHGWVVGPNLDRAWL</sequence>
<dbReference type="InterPro" id="IPR023780">
    <property type="entry name" value="Chromo_domain"/>
</dbReference>
<feature type="domain" description="Reverse transcriptase" evidence="9">
    <location>
        <begin position="689"/>
        <end position="870"/>
    </location>
</feature>
<protein>
    <submittedName>
        <fullName evidence="11">Sugar transporter ERD6-like 7</fullName>
    </submittedName>
</protein>
<dbReference type="Gene3D" id="3.10.10.10">
    <property type="entry name" value="HIV Type 1 Reverse Transcriptase, subunit A, domain 1"/>
    <property type="match status" value="1"/>
</dbReference>
<dbReference type="SUPFAM" id="SSF103473">
    <property type="entry name" value="MFS general substrate transporter"/>
    <property type="match status" value="1"/>
</dbReference>
<dbReference type="Gene3D" id="1.10.340.70">
    <property type="match status" value="1"/>
</dbReference>
<evidence type="ECO:0000259" key="8">
    <source>
        <dbReference type="PROSITE" id="PS50013"/>
    </source>
</evidence>
<dbReference type="SMART" id="SM00298">
    <property type="entry name" value="CHROMO"/>
    <property type="match status" value="1"/>
</dbReference>
<dbReference type="Pfam" id="PF00078">
    <property type="entry name" value="RVT_1"/>
    <property type="match status" value="1"/>
</dbReference>
<feature type="compositionally biased region" description="Polar residues" evidence="6">
    <location>
        <begin position="470"/>
        <end position="479"/>
    </location>
</feature>
<dbReference type="InterPro" id="IPR036397">
    <property type="entry name" value="RNaseH_sf"/>
</dbReference>
<feature type="domain" description="Integrase catalytic" evidence="10">
    <location>
        <begin position="1103"/>
        <end position="1262"/>
    </location>
</feature>
<keyword evidence="5" id="KW-0175">Coiled coil</keyword>
<evidence type="ECO:0000256" key="3">
    <source>
        <dbReference type="ARBA" id="ARBA00022989"/>
    </source>
</evidence>
<evidence type="ECO:0000259" key="9">
    <source>
        <dbReference type="PROSITE" id="PS50878"/>
    </source>
</evidence>
<feature type="region of interest" description="Disordered" evidence="6">
    <location>
        <begin position="212"/>
        <end position="232"/>
    </location>
</feature>
<dbReference type="InterPro" id="IPR050951">
    <property type="entry name" value="Retrovirus_Pol_polyprotein"/>
</dbReference>
<dbReference type="GO" id="GO:0051119">
    <property type="term" value="F:sugar transmembrane transporter activity"/>
    <property type="evidence" value="ECO:0007669"/>
    <property type="project" value="InterPro"/>
</dbReference>
<dbReference type="PANTHER" id="PTHR37984">
    <property type="entry name" value="PROTEIN CBG26694"/>
    <property type="match status" value="1"/>
</dbReference>
<dbReference type="GO" id="GO:0016020">
    <property type="term" value="C:membrane"/>
    <property type="evidence" value="ECO:0007669"/>
    <property type="project" value="UniProtKB-SubCell"/>
</dbReference>
<dbReference type="Pfam" id="PF24626">
    <property type="entry name" value="SH3_Tf2-1"/>
    <property type="match status" value="1"/>
</dbReference>
<dbReference type="CDD" id="cd00024">
    <property type="entry name" value="CD_CSD"/>
    <property type="match status" value="1"/>
</dbReference>
<dbReference type="InterPro" id="IPR005162">
    <property type="entry name" value="Retrotrans_gag_dom"/>
</dbReference>
<dbReference type="FunFam" id="3.30.70.270:FF:000020">
    <property type="entry name" value="Transposon Tf2-6 polyprotein-like Protein"/>
    <property type="match status" value="1"/>
</dbReference>
<dbReference type="PROSITE" id="PS50878">
    <property type="entry name" value="RT_POL"/>
    <property type="match status" value="1"/>
</dbReference>
<dbReference type="CDD" id="cd17358">
    <property type="entry name" value="MFS_GLUT6_8_Class3_like"/>
    <property type="match status" value="1"/>
</dbReference>
<keyword evidence="3 7" id="KW-1133">Transmembrane helix</keyword>
<feature type="transmembrane region" description="Helical" evidence="7">
    <location>
        <begin position="1625"/>
        <end position="1647"/>
    </location>
</feature>
<dbReference type="Proteomes" id="UP000436088">
    <property type="component" value="Unassembled WGS sequence"/>
</dbReference>
<feature type="region of interest" description="Disordered" evidence="6">
    <location>
        <begin position="462"/>
        <end position="488"/>
    </location>
</feature>
<accession>A0A6A2XEW3</accession>
<dbReference type="GO" id="GO:0015074">
    <property type="term" value="P:DNA integration"/>
    <property type="evidence" value="ECO:0007669"/>
    <property type="project" value="InterPro"/>
</dbReference>
<feature type="transmembrane region" description="Helical" evidence="7">
    <location>
        <begin position="1659"/>
        <end position="1679"/>
    </location>
</feature>
<feature type="domain" description="Chromo" evidence="8">
    <location>
        <begin position="1414"/>
        <end position="1464"/>
    </location>
</feature>
<comment type="caution">
    <text evidence="11">The sequence shown here is derived from an EMBL/GenBank/DDBJ whole genome shotgun (WGS) entry which is preliminary data.</text>
</comment>
<dbReference type="InterPro" id="IPR056924">
    <property type="entry name" value="SH3_Tf2-1"/>
</dbReference>
<evidence type="ECO:0000256" key="1">
    <source>
        <dbReference type="ARBA" id="ARBA00004370"/>
    </source>
</evidence>
<feature type="transmembrane region" description="Helical" evidence="7">
    <location>
        <begin position="1717"/>
        <end position="1737"/>
    </location>
</feature>
<name>A0A6A2XEW3_HIBSY</name>
<dbReference type="PROSITE" id="PS50013">
    <property type="entry name" value="CHROMO_2"/>
    <property type="match status" value="1"/>
</dbReference>
<evidence type="ECO:0000256" key="5">
    <source>
        <dbReference type="SAM" id="Coils"/>
    </source>
</evidence>
<dbReference type="SUPFAM" id="SSF56672">
    <property type="entry name" value="DNA/RNA polymerases"/>
    <property type="match status" value="1"/>
</dbReference>
<dbReference type="Gene3D" id="2.40.50.40">
    <property type="match status" value="1"/>
</dbReference>
<dbReference type="InterPro" id="IPR012337">
    <property type="entry name" value="RNaseH-like_sf"/>
</dbReference>
<dbReference type="InterPro" id="IPR044775">
    <property type="entry name" value="MFS_ERD6/Tret1-like"/>
</dbReference>
<keyword evidence="4 7" id="KW-0472">Membrane</keyword>
<evidence type="ECO:0000256" key="6">
    <source>
        <dbReference type="SAM" id="MobiDB-lite"/>
    </source>
</evidence>